<dbReference type="InterPro" id="IPR004088">
    <property type="entry name" value="KH_dom_type_1"/>
</dbReference>
<dbReference type="EMBL" id="JAHLUX010000007">
    <property type="protein sequence ID" value="KAG7817737.1"/>
    <property type="molecule type" value="Genomic_DNA"/>
</dbReference>
<protein>
    <recommendedName>
        <fullName evidence="3">K Homology domain-containing protein</fullName>
    </recommendedName>
</protein>
<evidence type="ECO:0000313" key="5">
    <source>
        <dbReference type="Proteomes" id="UP001196530"/>
    </source>
</evidence>
<dbReference type="Proteomes" id="UP001196530">
    <property type="component" value="Unassembled WGS sequence"/>
</dbReference>
<dbReference type="AlphaFoldDB" id="A0AAN6I5R5"/>
<comment type="caution">
    <text evidence="4">The sequence shown here is derived from an EMBL/GenBank/DDBJ whole genome shotgun (WGS) entry which is preliminary data.</text>
</comment>
<dbReference type="Gene3D" id="3.30.1370.10">
    <property type="entry name" value="K Homology domain, type 1"/>
    <property type="match status" value="1"/>
</dbReference>
<dbReference type="RefSeq" id="XP_043059078.1">
    <property type="nucleotide sequence ID" value="XM_043204245.1"/>
</dbReference>
<dbReference type="Pfam" id="PF00013">
    <property type="entry name" value="KH_1"/>
    <property type="match status" value="1"/>
</dbReference>
<evidence type="ECO:0000259" key="3">
    <source>
        <dbReference type="SMART" id="SM00322"/>
    </source>
</evidence>
<evidence type="ECO:0000313" key="4">
    <source>
        <dbReference type="EMBL" id="KAG7817737.1"/>
    </source>
</evidence>
<dbReference type="GO" id="GO:0003723">
    <property type="term" value="F:RNA binding"/>
    <property type="evidence" value="ECO:0007669"/>
    <property type="project" value="UniProtKB-UniRule"/>
</dbReference>
<dbReference type="SMART" id="SM00322">
    <property type="entry name" value="KH"/>
    <property type="match status" value="1"/>
</dbReference>
<dbReference type="InterPro" id="IPR004087">
    <property type="entry name" value="KH_dom"/>
</dbReference>
<accession>A0AAN6I5R5</accession>
<dbReference type="GeneID" id="66127687"/>
<sequence>MSSVLSQSQTSWPAKNFVVYLPGGSDSTIAGVRLVLGPRSAVDSALSHLDPQPGPSNVCVRFERIHFHLDQWSVHITGPPQRVSETYRLVSLPIFAANKIISLFPKDPLILWSKFSQPPELGVLVNSHYAFGDMYQLNRNSEPPLAEMSRKSADLRPPTRIGYLQENKVLTERNALPVAFSAKQNVAVKRQYRMTRKEIGSLIGKKGRDIERIREQTTAKIKIHDTADTENVGIVPGINQTQLLEIIGLKEEVKEAEQLIQKKISQWRATKS</sequence>
<evidence type="ECO:0000256" key="1">
    <source>
        <dbReference type="PROSITE-ProRule" id="PRU00117"/>
    </source>
</evidence>
<keyword evidence="2" id="KW-0175">Coiled coil</keyword>
<evidence type="ECO:0000256" key="2">
    <source>
        <dbReference type="SAM" id="Coils"/>
    </source>
</evidence>
<feature type="domain" description="K Homology" evidence="3">
    <location>
        <begin position="186"/>
        <end position="265"/>
    </location>
</feature>
<organism evidence="4 5">
    <name type="scientific">Pichia angusta</name>
    <name type="common">Yeast</name>
    <name type="synonym">Hansenula polymorpha</name>
    <dbReference type="NCBI Taxonomy" id="870730"/>
    <lineage>
        <taxon>Eukaryota</taxon>
        <taxon>Fungi</taxon>
        <taxon>Dikarya</taxon>
        <taxon>Ascomycota</taxon>
        <taxon>Saccharomycotina</taxon>
        <taxon>Pichiomycetes</taxon>
        <taxon>Pichiales</taxon>
        <taxon>Pichiaceae</taxon>
        <taxon>Ogataea</taxon>
    </lineage>
</organism>
<feature type="coiled-coil region" evidence="2">
    <location>
        <begin position="239"/>
        <end position="266"/>
    </location>
</feature>
<keyword evidence="1" id="KW-0694">RNA-binding</keyword>
<dbReference type="PROSITE" id="PS50084">
    <property type="entry name" value="KH_TYPE_1"/>
    <property type="match status" value="1"/>
</dbReference>
<gene>
    <name evidence="4" type="ORF">KL928_003636</name>
</gene>
<proteinExistence type="predicted"/>
<reference evidence="4" key="1">
    <citation type="journal article" date="2021" name="G3 (Bethesda)">
        <title>Genomic diversity, chromosomal rearrangements, and interspecies hybridization in the ogataea polymorpha species complex.</title>
        <authorList>
            <person name="Hanson S.J."/>
            <person name="Cinneide E.O."/>
            <person name="Salzberg L.I."/>
            <person name="Wolfe K.H."/>
            <person name="McGowan J."/>
            <person name="Fitzpatrick D.A."/>
            <person name="Matlin K."/>
        </authorList>
    </citation>
    <scope>NUCLEOTIDE SEQUENCE</scope>
    <source>
        <strain evidence="4">61-244</strain>
    </source>
</reference>
<dbReference type="InterPro" id="IPR036612">
    <property type="entry name" value="KH_dom_type_1_sf"/>
</dbReference>
<name>A0AAN6I5R5_PICAN</name>
<dbReference type="SUPFAM" id="SSF54791">
    <property type="entry name" value="Eukaryotic type KH-domain (KH-domain type I)"/>
    <property type="match status" value="1"/>
</dbReference>